<evidence type="ECO:0000313" key="1">
    <source>
        <dbReference type="EMBL" id="SUU85890.1"/>
    </source>
</evidence>
<gene>
    <name evidence="1" type="ORF">NCTC12722_03108</name>
</gene>
<protein>
    <submittedName>
        <fullName evidence="1">Uncharacterized protein</fullName>
    </submittedName>
</protein>
<dbReference type="Proteomes" id="UP000254343">
    <property type="component" value="Unassembled WGS sequence"/>
</dbReference>
<name>A0A380WA71_AFIFE</name>
<proteinExistence type="predicted"/>
<evidence type="ECO:0000313" key="2">
    <source>
        <dbReference type="Proteomes" id="UP000254343"/>
    </source>
</evidence>
<dbReference type="EMBL" id="UIGB01000001">
    <property type="protein sequence ID" value="SUU85890.1"/>
    <property type="molecule type" value="Genomic_DNA"/>
</dbReference>
<sequence length="73" mass="7902">MQVRKVPTVHLHSCVKTYANKGFWFTKVLWGGRASVLKGAGNMVLSPAADLGAVLLTGRACYPHLSSSFLSLR</sequence>
<organism evidence="1 2">
    <name type="scientific">Afipia felis</name>
    <name type="common">Cat scratch disease bacillus</name>
    <dbReference type="NCBI Taxonomy" id="1035"/>
    <lineage>
        <taxon>Bacteria</taxon>
        <taxon>Pseudomonadati</taxon>
        <taxon>Pseudomonadota</taxon>
        <taxon>Alphaproteobacteria</taxon>
        <taxon>Hyphomicrobiales</taxon>
        <taxon>Nitrobacteraceae</taxon>
        <taxon>Afipia</taxon>
    </lineage>
</organism>
<accession>A0A380WA71</accession>
<dbReference type="AlphaFoldDB" id="A0A380WA71"/>
<reference evidence="1 2" key="1">
    <citation type="submission" date="2018-06" db="EMBL/GenBank/DDBJ databases">
        <authorList>
            <consortium name="Pathogen Informatics"/>
            <person name="Doyle S."/>
        </authorList>
    </citation>
    <scope>NUCLEOTIDE SEQUENCE [LARGE SCALE GENOMIC DNA]</scope>
    <source>
        <strain evidence="1 2">NCTC12722</strain>
    </source>
</reference>